<dbReference type="GO" id="GO:0005768">
    <property type="term" value="C:endosome"/>
    <property type="evidence" value="ECO:0007669"/>
    <property type="project" value="UniProtKB-ARBA"/>
</dbReference>
<dbReference type="PANTHER" id="PTHR10555:SF170">
    <property type="entry name" value="FI18122P1"/>
    <property type="match status" value="1"/>
</dbReference>
<dbReference type="CDD" id="cd06861">
    <property type="entry name" value="PX_Vps5p"/>
    <property type="match status" value="1"/>
</dbReference>
<dbReference type="GO" id="GO:0015031">
    <property type="term" value="P:protein transport"/>
    <property type="evidence" value="ECO:0007669"/>
    <property type="project" value="UniProtKB-KW"/>
</dbReference>
<keyword evidence="10" id="KW-0472">Membrane</keyword>
<evidence type="ECO:0000259" key="13">
    <source>
        <dbReference type="PROSITE" id="PS50195"/>
    </source>
</evidence>
<sequence>MDGFNEANVWGSASPLDQSTHDSTNDVSNVGSDSFLGSSEKKNDDANAIGNEDMKDDNYVQDTGINSIEQPNFSENSTSRDMGFHTPDRRNSDVDDFKIQNELAATMRSLTLDKVEGGHDFEKTQADNEILPGGEQQDVSSSTEKKKHLMNTLTSISNDDLGFLDEGKKVDLTVPASGENLFEGQSDEKGPLDIIGMAGETGKTSKDADTAIGASKPSAGSLSSPNRKTLLLRPRRIKSRRRVSSSKFGDASKTNGSIDPLAAVQLNASPLKSKGVNDETPAGDLSPSTRKQKIIASLDRPLFNMDIKPGNFNGVSTTGTNSEQEIAKKTAPLPEPLAAKFDITVGDPTKIGELTSTHIVYTITTRTSSDLLTEPVTEVTRRYKDFLWLYRQLINNHPGYIIPPPPEKQIYGRFDDKFIESRRIALETMLNKIAGRAVLQKDAEFIIFLQSKQFAEDSHDRDQVIHHVRETAPGGDASNGNSGDEDSAGSRDASSSAAPMSMADVITMGETSTSTGGFFSSLIGLNIPKYIETDPYMLEKQSYVDNLDGQLHSLSKSLDYILEKREELIAAKGEVVKLISNMTDIEVNSDVSELFGNFEELQSKIQQLLERTNLSQIMMIGATIDEYIRAIGSIRNCFESRFKLCNSLVNVEYQQEKKAKQLSKLKVKYQNQTEKINKCQRELDRLDKAVQTQSKFRDKYNVRFRKELDRFDVEKVKEFKNMIEIYWKGLVESQKELIELWESFYEKCGFDKSDSEKDD</sequence>
<dbReference type="Gene3D" id="3.30.1520.10">
    <property type="entry name" value="Phox-like domain"/>
    <property type="match status" value="1"/>
</dbReference>
<feature type="coiled-coil region" evidence="11">
    <location>
        <begin position="662"/>
        <end position="689"/>
    </location>
</feature>
<dbReference type="Gene3D" id="1.20.1270.60">
    <property type="entry name" value="Arfaptin homology (AH) domain/BAR domain"/>
    <property type="match status" value="1"/>
</dbReference>
<dbReference type="GO" id="GO:0035091">
    <property type="term" value="F:phosphatidylinositol binding"/>
    <property type="evidence" value="ECO:0007669"/>
    <property type="project" value="InterPro"/>
</dbReference>
<feature type="region of interest" description="Disordered" evidence="12">
    <location>
        <begin position="269"/>
        <end position="289"/>
    </location>
</feature>
<comment type="similarity">
    <text evidence="4">Belongs to the sorting nexin family.</text>
</comment>
<evidence type="ECO:0000256" key="10">
    <source>
        <dbReference type="ARBA" id="ARBA00023136"/>
    </source>
</evidence>
<feature type="region of interest" description="Disordered" evidence="12">
    <location>
        <begin position="1"/>
        <end position="97"/>
    </location>
</feature>
<feature type="region of interest" description="Disordered" evidence="12">
    <location>
        <begin position="123"/>
        <end position="144"/>
    </location>
</feature>
<evidence type="ECO:0000256" key="2">
    <source>
        <dbReference type="ARBA" id="ARBA00004496"/>
    </source>
</evidence>
<dbReference type="GO" id="GO:0042147">
    <property type="term" value="P:retrograde transport, endosome to Golgi"/>
    <property type="evidence" value="ECO:0007669"/>
    <property type="project" value="TreeGrafter"/>
</dbReference>
<evidence type="ECO:0000256" key="4">
    <source>
        <dbReference type="ARBA" id="ARBA00010883"/>
    </source>
</evidence>
<dbReference type="SMART" id="SM00312">
    <property type="entry name" value="PX"/>
    <property type="match status" value="1"/>
</dbReference>
<comment type="subcellular location">
    <subcellularLocation>
        <location evidence="2">Cytoplasm</location>
    </subcellularLocation>
    <subcellularLocation>
        <location evidence="3">Golgi apparatus</location>
    </subcellularLocation>
    <subcellularLocation>
        <location evidence="1">Membrane</location>
        <topology evidence="1">Peripheral membrane protein</topology>
        <orientation evidence="1">Cytoplasmic side</orientation>
    </subcellularLocation>
</comment>
<reference evidence="14 15" key="1">
    <citation type="journal article" date="2020" name="Appl. Microbiol. Biotechnol.">
        <title>Targeted gene deletion in Brettanomyces bruxellensis with an expression-free CRISPR-Cas9 system.</title>
        <authorList>
            <person name="Varela C."/>
            <person name="Bartel C."/>
            <person name="Onetto C."/>
            <person name="Borneman A."/>
        </authorList>
    </citation>
    <scope>NUCLEOTIDE SEQUENCE [LARGE SCALE GENOMIC DNA]</scope>
    <source>
        <strain evidence="14 15">AWRI1613</strain>
    </source>
</reference>
<feature type="compositionally biased region" description="Basic and acidic residues" evidence="12">
    <location>
        <begin position="82"/>
        <end position="97"/>
    </location>
</feature>
<keyword evidence="9" id="KW-0333">Golgi apparatus</keyword>
<dbReference type="InterPro" id="IPR015404">
    <property type="entry name" value="Vps5_C"/>
</dbReference>
<evidence type="ECO:0000256" key="3">
    <source>
        <dbReference type="ARBA" id="ARBA00004555"/>
    </source>
</evidence>
<keyword evidence="6" id="KW-0963">Cytoplasm</keyword>
<keyword evidence="7" id="KW-0597">Phosphoprotein</keyword>
<feature type="region of interest" description="Disordered" evidence="12">
    <location>
        <begin position="200"/>
        <end position="256"/>
    </location>
</feature>
<keyword evidence="5" id="KW-0813">Transport</keyword>
<evidence type="ECO:0000313" key="14">
    <source>
        <dbReference type="EMBL" id="KAF6012372.1"/>
    </source>
</evidence>
<feature type="compositionally biased region" description="Polar residues" evidence="12">
    <location>
        <begin position="25"/>
        <end position="37"/>
    </location>
</feature>
<dbReference type="InterPro" id="IPR036871">
    <property type="entry name" value="PX_dom_sf"/>
</dbReference>
<evidence type="ECO:0000256" key="11">
    <source>
        <dbReference type="SAM" id="Coils"/>
    </source>
</evidence>
<evidence type="ECO:0000256" key="7">
    <source>
        <dbReference type="ARBA" id="ARBA00022553"/>
    </source>
</evidence>
<evidence type="ECO:0000256" key="5">
    <source>
        <dbReference type="ARBA" id="ARBA00022448"/>
    </source>
</evidence>
<dbReference type="Pfam" id="PF09325">
    <property type="entry name" value="Vps5"/>
    <property type="match status" value="1"/>
</dbReference>
<dbReference type="EMBL" id="JABCYN010000024">
    <property type="protein sequence ID" value="KAF6012372.1"/>
    <property type="molecule type" value="Genomic_DNA"/>
</dbReference>
<dbReference type="InterPro" id="IPR037868">
    <property type="entry name" value="PX_Vps5"/>
</dbReference>
<dbReference type="InterPro" id="IPR027267">
    <property type="entry name" value="AH/BAR_dom_sf"/>
</dbReference>
<dbReference type="FunFam" id="3.30.1520.10:FF:000013">
    <property type="entry name" value="Putative Sorting nexin 3"/>
    <property type="match status" value="1"/>
</dbReference>
<evidence type="ECO:0000256" key="1">
    <source>
        <dbReference type="ARBA" id="ARBA00004287"/>
    </source>
</evidence>
<keyword evidence="11" id="KW-0175">Coiled coil</keyword>
<feature type="compositionally biased region" description="Polar residues" evidence="12">
    <location>
        <begin position="218"/>
        <end position="227"/>
    </location>
</feature>
<dbReference type="FunFam" id="1.20.1270.60:FF:000022">
    <property type="entry name" value="Sorting nexin 3 protein"/>
    <property type="match status" value="1"/>
</dbReference>
<dbReference type="Proteomes" id="UP000568158">
    <property type="component" value="Unassembled WGS sequence"/>
</dbReference>
<feature type="region of interest" description="Disordered" evidence="12">
    <location>
        <begin position="469"/>
        <end position="497"/>
    </location>
</feature>
<evidence type="ECO:0000256" key="6">
    <source>
        <dbReference type="ARBA" id="ARBA00022490"/>
    </source>
</evidence>
<proteinExistence type="inferred from homology"/>
<evidence type="ECO:0000256" key="12">
    <source>
        <dbReference type="SAM" id="MobiDB-lite"/>
    </source>
</evidence>
<evidence type="ECO:0000256" key="9">
    <source>
        <dbReference type="ARBA" id="ARBA00023034"/>
    </source>
</evidence>
<dbReference type="GO" id="GO:0005829">
    <property type="term" value="C:cytosol"/>
    <property type="evidence" value="ECO:0007669"/>
    <property type="project" value="GOC"/>
</dbReference>
<dbReference type="GO" id="GO:0030904">
    <property type="term" value="C:retromer complex"/>
    <property type="evidence" value="ECO:0007669"/>
    <property type="project" value="UniProtKB-ARBA"/>
</dbReference>
<name>A0A8H6BJ59_DEKBR</name>
<dbReference type="PANTHER" id="PTHR10555">
    <property type="entry name" value="SORTING NEXIN"/>
    <property type="match status" value="1"/>
</dbReference>
<gene>
    <name evidence="14" type="ORF">HII12_002528</name>
</gene>
<dbReference type="InterPro" id="IPR001683">
    <property type="entry name" value="PX_dom"/>
</dbReference>
<evidence type="ECO:0000256" key="8">
    <source>
        <dbReference type="ARBA" id="ARBA00022927"/>
    </source>
</evidence>
<comment type="caution">
    <text evidence="14">The sequence shown here is derived from an EMBL/GenBank/DDBJ whole genome shotgun (WGS) entry which is preliminary data.</text>
</comment>
<accession>A0A8H6BJ59</accession>
<keyword evidence="8" id="KW-0653">Protein transport</keyword>
<dbReference type="AlphaFoldDB" id="A0A8H6BJ59"/>
<organism evidence="14 15">
    <name type="scientific">Dekkera bruxellensis</name>
    <name type="common">Brettanomyces custersii</name>
    <dbReference type="NCBI Taxonomy" id="5007"/>
    <lineage>
        <taxon>Eukaryota</taxon>
        <taxon>Fungi</taxon>
        <taxon>Dikarya</taxon>
        <taxon>Ascomycota</taxon>
        <taxon>Saccharomycotina</taxon>
        <taxon>Pichiomycetes</taxon>
        <taxon>Pichiales</taxon>
        <taxon>Pichiaceae</taxon>
        <taxon>Brettanomyces</taxon>
    </lineage>
</organism>
<feature type="compositionally biased region" description="Basic residues" evidence="12">
    <location>
        <begin position="233"/>
        <end position="244"/>
    </location>
</feature>
<dbReference type="GO" id="GO:0045053">
    <property type="term" value="P:protein retention in Golgi apparatus"/>
    <property type="evidence" value="ECO:0007669"/>
    <property type="project" value="TreeGrafter"/>
</dbReference>
<evidence type="ECO:0000313" key="15">
    <source>
        <dbReference type="Proteomes" id="UP000568158"/>
    </source>
</evidence>
<protein>
    <recommendedName>
        <fullName evidence="13">PX domain-containing protein</fullName>
    </recommendedName>
</protein>
<dbReference type="Pfam" id="PF00787">
    <property type="entry name" value="PX"/>
    <property type="match status" value="1"/>
</dbReference>
<dbReference type="GO" id="GO:0005794">
    <property type="term" value="C:Golgi apparatus"/>
    <property type="evidence" value="ECO:0007669"/>
    <property type="project" value="UniProtKB-SubCell"/>
</dbReference>
<feature type="domain" description="PX" evidence="13">
    <location>
        <begin position="339"/>
        <end position="455"/>
    </location>
</feature>
<feature type="compositionally biased region" description="Polar residues" evidence="12">
    <location>
        <begin position="60"/>
        <end position="80"/>
    </location>
</feature>
<dbReference type="PROSITE" id="PS50195">
    <property type="entry name" value="PX"/>
    <property type="match status" value="1"/>
</dbReference>
<dbReference type="SUPFAM" id="SSF64268">
    <property type="entry name" value="PX domain"/>
    <property type="match status" value="1"/>
</dbReference>